<reference evidence="2" key="1">
    <citation type="submission" date="2016-12" db="EMBL/GenBank/DDBJ databases">
        <title>Draft genome of Streptococcus lactarius CCUG 66490T type strain.</title>
        <authorList>
            <person name="Salva-Serra F."/>
            <person name="Engstrom-Jakobsson H."/>
            <person name="Thorell K."/>
            <person name="Gomila M."/>
            <person name="Gonzales-Siles L."/>
            <person name="Busquets A."/>
            <person name="Jaen-Luchoro D."/>
            <person name="Karlsson R."/>
            <person name="Kristiansson E."/>
            <person name="Moore E."/>
        </authorList>
    </citation>
    <scope>NUCLEOTIDE SEQUENCE</scope>
    <source>
        <strain evidence="2">CCUG 66490</strain>
    </source>
</reference>
<dbReference type="RefSeq" id="WP_200773247.1">
    <property type="nucleotide sequence ID" value="NZ_CP072329.1"/>
</dbReference>
<reference evidence="3 4" key="2">
    <citation type="submission" date="2021-03" db="EMBL/GenBank/DDBJ databases">
        <title>Human Oral Microbial Genomes.</title>
        <authorList>
            <person name="Johnston C.D."/>
            <person name="Chen T."/>
            <person name="Dewhirst F.E."/>
        </authorList>
    </citation>
    <scope>NUCLEOTIDE SEQUENCE [LARGE SCALE GENOMIC DNA]</scope>
    <source>
        <strain evidence="3 4">CCUG 66490</strain>
    </source>
</reference>
<gene>
    <name evidence="2" type="ORF">BTU61_08990</name>
    <name evidence="3" type="ORF">J4854_00785</name>
</gene>
<organism evidence="2 5">
    <name type="scientific">Streptococcus lactarius</name>
    <dbReference type="NCBI Taxonomy" id="684066"/>
    <lineage>
        <taxon>Bacteria</taxon>
        <taxon>Bacillati</taxon>
        <taxon>Bacillota</taxon>
        <taxon>Bacilli</taxon>
        <taxon>Lactobacillales</taxon>
        <taxon>Streptococcaceae</taxon>
        <taxon>Streptococcus</taxon>
    </lineage>
</organism>
<dbReference type="EMBL" id="MRXX01000014">
    <property type="protein sequence ID" value="MBK4780320.1"/>
    <property type="molecule type" value="Genomic_DNA"/>
</dbReference>
<accession>A0A9X1BD80</accession>
<evidence type="ECO:0000313" key="2">
    <source>
        <dbReference type="EMBL" id="MBK4780320.1"/>
    </source>
</evidence>
<dbReference type="SUPFAM" id="SSF52540">
    <property type="entry name" value="P-loop containing nucleoside triphosphate hydrolases"/>
    <property type="match status" value="1"/>
</dbReference>
<dbReference type="GO" id="GO:0005524">
    <property type="term" value="F:ATP binding"/>
    <property type="evidence" value="ECO:0007669"/>
    <property type="project" value="InterPro"/>
</dbReference>
<protein>
    <submittedName>
        <fullName evidence="2">Phosphoribulokinase</fullName>
    </submittedName>
</protein>
<sequence length="210" mass="24167">MDRERLVDSLVKKIQSGELRTLGIYGHGGSGKTTFTKALCERLDLAIVNLLETDPYIIGSSRDLVVPKDHPNQKVTACLSSAHELASLERDIQALQAGMDIRTIDKPWYPSVRLSGVKPILIVEGMSVAFLPKSLFDQTICFYTDDETELKRRLDRDVTCRHRDSDFIYRTHQIRRSQYREYYKPTESQATILINTSHNQFQIEKNRKFC</sequence>
<evidence type="ECO:0000313" key="4">
    <source>
        <dbReference type="Proteomes" id="UP000676511"/>
    </source>
</evidence>
<feature type="domain" description="Phosphoribulokinase/uridine kinase" evidence="1">
    <location>
        <begin position="22"/>
        <end position="196"/>
    </location>
</feature>
<evidence type="ECO:0000259" key="1">
    <source>
        <dbReference type="Pfam" id="PF00485"/>
    </source>
</evidence>
<dbReference type="InterPro" id="IPR027417">
    <property type="entry name" value="P-loop_NTPase"/>
</dbReference>
<name>A0A9X1BD80_9STRE</name>
<dbReference type="AlphaFoldDB" id="A0A9X1BD80"/>
<dbReference type="Gene3D" id="3.40.50.300">
    <property type="entry name" value="P-loop containing nucleotide triphosphate hydrolases"/>
    <property type="match status" value="1"/>
</dbReference>
<dbReference type="Proteomes" id="UP001138780">
    <property type="component" value="Unassembled WGS sequence"/>
</dbReference>
<dbReference type="Pfam" id="PF00485">
    <property type="entry name" value="PRK"/>
    <property type="match status" value="1"/>
</dbReference>
<dbReference type="InterPro" id="IPR006083">
    <property type="entry name" value="PRK/URK"/>
</dbReference>
<keyword evidence="4" id="KW-1185">Reference proteome</keyword>
<dbReference type="EMBL" id="CP072329">
    <property type="protein sequence ID" value="QUB39036.1"/>
    <property type="molecule type" value="Genomic_DNA"/>
</dbReference>
<evidence type="ECO:0000313" key="3">
    <source>
        <dbReference type="EMBL" id="QUB39036.1"/>
    </source>
</evidence>
<dbReference type="Proteomes" id="UP000676511">
    <property type="component" value="Chromosome"/>
</dbReference>
<proteinExistence type="predicted"/>
<dbReference type="GO" id="GO:0016301">
    <property type="term" value="F:kinase activity"/>
    <property type="evidence" value="ECO:0007669"/>
    <property type="project" value="InterPro"/>
</dbReference>
<evidence type="ECO:0000313" key="5">
    <source>
        <dbReference type="Proteomes" id="UP001138780"/>
    </source>
</evidence>